<sequence length="121" mass="12404" precursor="true">MLLLVALLSVMSLAVPMAPAHAANTDPAAYLVGHRWPTGHPSASGPAVGYPMKHQVTPPPEVAVWRPARLIAPVTGKPDTAAVYASDPPAADGGDIPPWVLAVGVIAAVGAAAIWAVRRRP</sequence>
<dbReference type="KEGG" id="mbai:MB901379_04845"/>
<keyword evidence="1" id="KW-0812">Transmembrane</keyword>
<feature type="chain" id="PRO_5019133818" evidence="2">
    <location>
        <begin position="23"/>
        <end position="121"/>
    </location>
</feature>
<feature type="signal peptide" evidence="2">
    <location>
        <begin position="1"/>
        <end position="22"/>
    </location>
</feature>
<keyword evidence="2" id="KW-0732">Signal</keyword>
<evidence type="ECO:0000256" key="2">
    <source>
        <dbReference type="SAM" id="SignalP"/>
    </source>
</evidence>
<evidence type="ECO:0000313" key="4">
    <source>
        <dbReference type="Proteomes" id="UP000269998"/>
    </source>
</evidence>
<name>A0A447GL47_9MYCO</name>
<gene>
    <name evidence="3" type="ORF">MB901379_04845</name>
</gene>
<dbReference type="AlphaFoldDB" id="A0A447GL47"/>
<proteinExistence type="predicted"/>
<evidence type="ECO:0000313" key="3">
    <source>
        <dbReference type="EMBL" id="VDM91227.1"/>
    </source>
</evidence>
<protein>
    <submittedName>
        <fullName evidence="3">Uncharacterized protein</fullName>
    </submittedName>
</protein>
<dbReference type="EMBL" id="LR130759">
    <property type="protein sequence ID" value="VDM91227.1"/>
    <property type="molecule type" value="Genomic_DNA"/>
</dbReference>
<dbReference type="Proteomes" id="UP000269998">
    <property type="component" value="Chromosome"/>
</dbReference>
<organism evidence="3 4">
    <name type="scientific">Mycobacterium basiliense</name>
    <dbReference type="NCBI Taxonomy" id="2094119"/>
    <lineage>
        <taxon>Bacteria</taxon>
        <taxon>Bacillati</taxon>
        <taxon>Actinomycetota</taxon>
        <taxon>Actinomycetes</taxon>
        <taxon>Mycobacteriales</taxon>
        <taxon>Mycobacteriaceae</taxon>
        <taxon>Mycobacterium</taxon>
    </lineage>
</organism>
<evidence type="ECO:0000256" key="1">
    <source>
        <dbReference type="SAM" id="Phobius"/>
    </source>
</evidence>
<keyword evidence="1" id="KW-1133">Transmembrane helix</keyword>
<feature type="transmembrane region" description="Helical" evidence="1">
    <location>
        <begin position="96"/>
        <end position="117"/>
    </location>
</feature>
<keyword evidence="4" id="KW-1185">Reference proteome</keyword>
<accession>A0A447GL47</accession>
<keyword evidence="1" id="KW-0472">Membrane</keyword>
<reference evidence="4" key="1">
    <citation type="submission" date="2018-02" db="EMBL/GenBank/DDBJ databases">
        <authorList>
            <person name="Seth-Smith MB H."/>
            <person name="Seth-Smith H."/>
        </authorList>
    </citation>
    <scope>NUCLEOTIDE SEQUENCE [LARGE SCALE GENOMIC DNA]</scope>
</reference>